<sequence>MELAWVENFGSRGGFSEVSAGRRASWIHGCGTRRTPAPGGRPIAAPPLPNALERLEPATPGQRACPVPEPPAAALREGPAPLAVGRRTARNGRSTALTGLGGGCPLGAIGDRLPRVPCRMEWNNTPTLRPSPSLAHAASHDHPPRSPHGHVSRCACLPACCLPSLASTHASHCPTEQPARPQITNPDSTLPRTLDKMPACAAF</sequence>
<evidence type="ECO:0000256" key="1">
    <source>
        <dbReference type="SAM" id="MobiDB-lite"/>
    </source>
</evidence>
<evidence type="ECO:0000313" key="2">
    <source>
        <dbReference type="EMBL" id="KAK4094698.1"/>
    </source>
</evidence>
<organism evidence="2 3">
    <name type="scientific">Purpureocillium lilacinum</name>
    <name type="common">Paecilomyces lilacinus</name>
    <dbReference type="NCBI Taxonomy" id="33203"/>
    <lineage>
        <taxon>Eukaryota</taxon>
        <taxon>Fungi</taxon>
        <taxon>Dikarya</taxon>
        <taxon>Ascomycota</taxon>
        <taxon>Pezizomycotina</taxon>
        <taxon>Sordariomycetes</taxon>
        <taxon>Hypocreomycetidae</taxon>
        <taxon>Hypocreales</taxon>
        <taxon>Ophiocordycipitaceae</taxon>
        <taxon>Purpureocillium</taxon>
    </lineage>
</organism>
<keyword evidence="3" id="KW-1185">Reference proteome</keyword>
<accession>A0ABR0CG24</accession>
<gene>
    <name evidence="2" type="ORF">Purlil1_1303</name>
</gene>
<protein>
    <submittedName>
        <fullName evidence="2">Uncharacterized protein</fullName>
    </submittedName>
</protein>
<feature type="region of interest" description="Disordered" evidence="1">
    <location>
        <begin position="171"/>
        <end position="194"/>
    </location>
</feature>
<name>A0ABR0CG24_PURLI</name>
<feature type="compositionally biased region" description="Polar residues" evidence="1">
    <location>
        <begin position="182"/>
        <end position="191"/>
    </location>
</feature>
<feature type="region of interest" description="Disordered" evidence="1">
    <location>
        <begin position="129"/>
        <end position="148"/>
    </location>
</feature>
<proteinExistence type="predicted"/>
<dbReference type="EMBL" id="JAWRVI010000003">
    <property type="protein sequence ID" value="KAK4094698.1"/>
    <property type="molecule type" value="Genomic_DNA"/>
</dbReference>
<reference evidence="2 3" key="1">
    <citation type="journal article" date="2024" name="Microbiol. Resour. Announc.">
        <title>Genome annotations for the ascomycete fungi Trichoderma harzianum, Trichoderma aggressivum, and Purpureocillium lilacinum.</title>
        <authorList>
            <person name="Beijen E.P.W."/>
            <person name="Ohm R.A."/>
        </authorList>
    </citation>
    <scope>NUCLEOTIDE SEQUENCE [LARGE SCALE GENOMIC DNA]</scope>
    <source>
        <strain evidence="2 3">CBS 150709</strain>
    </source>
</reference>
<comment type="caution">
    <text evidence="2">The sequence shown here is derived from an EMBL/GenBank/DDBJ whole genome shotgun (WGS) entry which is preliminary data.</text>
</comment>
<dbReference type="Proteomes" id="UP001287286">
    <property type="component" value="Unassembled WGS sequence"/>
</dbReference>
<evidence type="ECO:0000313" key="3">
    <source>
        <dbReference type="Proteomes" id="UP001287286"/>
    </source>
</evidence>